<evidence type="ECO:0000256" key="3">
    <source>
        <dbReference type="ARBA" id="ARBA00022884"/>
    </source>
</evidence>
<comment type="similarity">
    <text evidence="5">Belongs to the NEMF family.</text>
</comment>
<keyword evidence="5" id="KW-0175">Coiled coil</keyword>
<dbReference type="GO" id="GO:0072344">
    <property type="term" value="P:rescue of stalled ribosome"/>
    <property type="evidence" value="ECO:0007669"/>
    <property type="project" value="UniProtKB-UniRule"/>
</dbReference>
<dbReference type="RefSeq" id="WP_091834700.1">
    <property type="nucleotide sequence ID" value="NZ_FPAA01000003.1"/>
</dbReference>
<evidence type="ECO:0000256" key="5">
    <source>
        <dbReference type="HAMAP-Rule" id="MF_00844"/>
    </source>
</evidence>
<dbReference type="HAMAP" id="MF_00844_B">
    <property type="entry name" value="RqcH_B"/>
    <property type="match status" value="1"/>
</dbReference>
<dbReference type="GO" id="GO:0043023">
    <property type="term" value="F:ribosomal large subunit binding"/>
    <property type="evidence" value="ECO:0007669"/>
    <property type="project" value="UniProtKB-UniRule"/>
</dbReference>
<dbReference type="EMBL" id="FPAA01000003">
    <property type="protein sequence ID" value="SFS50560.1"/>
    <property type="molecule type" value="Genomic_DNA"/>
</dbReference>
<evidence type="ECO:0000256" key="4">
    <source>
        <dbReference type="ARBA" id="ARBA00022917"/>
    </source>
</evidence>
<sequence length="572" mass="65554">MSFDGVVTRAVVNELHEQLTGGRIAKIYQPTESELILHVRHQGRNQRLLLSAHPAFPRLHLTETQAENPLTPPMFCMLLRKHCEGGVITNIRQVEMERVILFDIRGRDELGFEVIRQLVIEIMGRHSNILLVDPTTGKIMDAIRRVSLAMSRHRQVLPGIPYLAPPDQGKKNPLTIDRAGFLQRIQWNQGRLDKQILQNFSGLGPQTAAEIVHRAELGNRDSLWDAFENIMSNIQANRFSPMIIDDKKSIFSAIGLTHLAGHIRKFDHMSQCLDAFYRGKAERDRNRQQHHDLIRILKNLIDKHEKKIKKLEQELQDTQKADTYRIWGELVTAAMHQIQRGDQEVTTINYYDPEAQTITIALDPRKSPSDNAQRYFKLYHKAKSARKWNQEQIEKATQDNAYLGSVLVQLEDATAREAEEIKEELVEEGWLKAKTQKRRKPSKKSERPTPSSYQSSEGITILVGRNNKQNDYLTHRLASATDTWLHTKEIPGSHVVIREKNFNDETLHEAALLAAWHSKGRESSQVPVDYTLIKHVHKPSGGPPGFVTYDEQKTIYITPDEASIRKLEQNPS</sequence>
<dbReference type="Gene3D" id="1.10.8.50">
    <property type="match status" value="1"/>
</dbReference>
<comment type="subunit">
    <text evidence="5">Associates with stalled 50S ribosomal subunits. Binds to RqcP.</text>
</comment>
<dbReference type="Gene3D" id="2.30.310.10">
    <property type="entry name" value="ibrinogen binding protein from staphylococcus aureus domain"/>
    <property type="match status" value="1"/>
</dbReference>
<evidence type="ECO:0000256" key="1">
    <source>
        <dbReference type="ARBA" id="ARBA00022555"/>
    </source>
</evidence>
<dbReference type="PANTHER" id="PTHR15239:SF6">
    <property type="entry name" value="RIBOSOME QUALITY CONTROL COMPLEX SUBUNIT NEMF"/>
    <property type="match status" value="1"/>
</dbReference>
<dbReference type="GO" id="GO:0019843">
    <property type="term" value="F:rRNA binding"/>
    <property type="evidence" value="ECO:0007669"/>
    <property type="project" value="UniProtKB-UniRule"/>
</dbReference>
<feature type="domain" description="NFACT RNA-binding" evidence="7">
    <location>
        <begin position="453"/>
        <end position="539"/>
    </location>
</feature>
<evidence type="ECO:0000256" key="2">
    <source>
        <dbReference type="ARBA" id="ARBA00022730"/>
    </source>
</evidence>
<dbReference type="InterPro" id="IPR051608">
    <property type="entry name" value="RQC_Subunit_NEMF"/>
</dbReference>
<evidence type="ECO:0000259" key="7">
    <source>
        <dbReference type="Pfam" id="PF05670"/>
    </source>
</evidence>
<evidence type="ECO:0000256" key="6">
    <source>
        <dbReference type="SAM" id="MobiDB-lite"/>
    </source>
</evidence>
<dbReference type="GO" id="GO:0000049">
    <property type="term" value="F:tRNA binding"/>
    <property type="evidence" value="ECO:0007669"/>
    <property type="project" value="UniProtKB-UniRule"/>
</dbReference>
<gene>
    <name evidence="5" type="primary">rqcH</name>
    <name evidence="8" type="ORF">SAMN05444972_10383</name>
</gene>
<dbReference type="OrthoDB" id="9766163at2"/>
<dbReference type="InterPro" id="IPR043682">
    <property type="entry name" value="RqcH_bacterial"/>
</dbReference>
<keyword evidence="2 5" id="KW-0699">rRNA-binding</keyword>
<comment type="function">
    <text evidence="5">Key component of the ribosome quality control system (RQC), a ribosome-associated complex that mediates the extraction of incompletely synthesized nascent chains from stalled ribosomes and their subsequent degradation. RqcH recruits Ala-charged tRNA, and with RqcP directs the elongation of stalled nascent chains on 50S ribosomal subunits, leading to non-templated C-terminal alanine extensions (Ala tail). The Ala tail promotes nascent chain degradation. May add between 1 and at least 8 Ala residues. Binds to stalled 50S ribosomal subunits.</text>
</comment>
<dbReference type="Gene3D" id="3.40.970.40">
    <property type="entry name" value="fibrinogen binding protein from staphylococcus aureus domain like"/>
    <property type="match status" value="1"/>
</dbReference>
<keyword evidence="1 5" id="KW-0820">tRNA-binding</keyword>
<name>A0A1I6QE40_9BACL</name>
<evidence type="ECO:0000313" key="8">
    <source>
        <dbReference type="EMBL" id="SFS50560.1"/>
    </source>
</evidence>
<keyword evidence="3 5" id="KW-0694">RNA-binding</keyword>
<dbReference type="FunFam" id="2.30.310.10:FF:000004">
    <property type="entry name" value="Fibronectin-binding protein A"/>
    <property type="match status" value="1"/>
</dbReference>
<reference evidence="9" key="1">
    <citation type="submission" date="2016-10" db="EMBL/GenBank/DDBJ databases">
        <authorList>
            <person name="Varghese N."/>
            <person name="Submissions S."/>
        </authorList>
    </citation>
    <scope>NUCLEOTIDE SEQUENCE [LARGE SCALE GENOMIC DNA]</scope>
    <source>
        <strain evidence="9">DSM 45789</strain>
    </source>
</reference>
<proteinExistence type="inferred from homology"/>
<protein>
    <recommendedName>
        <fullName evidence="5">Rqc2 homolog RqcH</fullName>
        <shortName evidence="5">RqcH</shortName>
    </recommendedName>
</protein>
<dbReference type="GO" id="GO:1990112">
    <property type="term" value="C:RQC complex"/>
    <property type="evidence" value="ECO:0007669"/>
    <property type="project" value="TreeGrafter"/>
</dbReference>
<dbReference type="Pfam" id="PF05833">
    <property type="entry name" value="NFACT_N"/>
    <property type="match status" value="1"/>
</dbReference>
<dbReference type="InterPro" id="IPR008532">
    <property type="entry name" value="NFACT_RNA-bd"/>
</dbReference>
<keyword evidence="9" id="KW-1185">Reference proteome</keyword>
<dbReference type="AlphaFoldDB" id="A0A1I6QE40"/>
<dbReference type="PANTHER" id="PTHR15239">
    <property type="entry name" value="NUCLEAR EXPORT MEDIATOR FACTOR NEMF"/>
    <property type="match status" value="1"/>
</dbReference>
<feature type="region of interest" description="Disordered" evidence="6">
    <location>
        <begin position="433"/>
        <end position="460"/>
    </location>
</feature>
<dbReference type="Pfam" id="PF05670">
    <property type="entry name" value="NFACT-R_1"/>
    <property type="match status" value="1"/>
</dbReference>
<organism evidence="8 9">
    <name type="scientific">Marininema halotolerans</name>
    <dbReference type="NCBI Taxonomy" id="1155944"/>
    <lineage>
        <taxon>Bacteria</taxon>
        <taxon>Bacillati</taxon>
        <taxon>Bacillota</taxon>
        <taxon>Bacilli</taxon>
        <taxon>Bacillales</taxon>
        <taxon>Thermoactinomycetaceae</taxon>
        <taxon>Marininema</taxon>
    </lineage>
</organism>
<evidence type="ECO:0000313" key="9">
    <source>
        <dbReference type="Proteomes" id="UP000198660"/>
    </source>
</evidence>
<feature type="coiled-coil region" evidence="5">
    <location>
        <begin position="294"/>
        <end position="321"/>
    </location>
</feature>
<dbReference type="Proteomes" id="UP000198660">
    <property type="component" value="Unassembled WGS sequence"/>
</dbReference>
<accession>A0A1I6QE40</accession>
<keyword evidence="4 5" id="KW-0648">Protein biosynthesis</keyword>